<feature type="region of interest" description="Disordered" evidence="1">
    <location>
        <begin position="1"/>
        <end position="24"/>
    </location>
</feature>
<proteinExistence type="predicted"/>
<organism evidence="2 3">
    <name type="scientific">Caerostris darwini</name>
    <dbReference type="NCBI Taxonomy" id="1538125"/>
    <lineage>
        <taxon>Eukaryota</taxon>
        <taxon>Metazoa</taxon>
        <taxon>Ecdysozoa</taxon>
        <taxon>Arthropoda</taxon>
        <taxon>Chelicerata</taxon>
        <taxon>Arachnida</taxon>
        <taxon>Araneae</taxon>
        <taxon>Araneomorphae</taxon>
        <taxon>Entelegynae</taxon>
        <taxon>Araneoidea</taxon>
        <taxon>Araneidae</taxon>
        <taxon>Caerostris</taxon>
    </lineage>
</organism>
<gene>
    <name evidence="2" type="primary">AVEN_101067_1</name>
    <name evidence="2" type="ORF">CDAR_456281</name>
</gene>
<keyword evidence="3" id="KW-1185">Reference proteome</keyword>
<name>A0AAV4Q8T3_9ARAC</name>
<accession>A0AAV4Q8T3</accession>
<dbReference type="AlphaFoldDB" id="A0AAV4Q8T3"/>
<comment type="caution">
    <text evidence="2">The sequence shown here is derived from an EMBL/GenBank/DDBJ whole genome shotgun (WGS) entry which is preliminary data.</text>
</comment>
<evidence type="ECO:0000313" key="2">
    <source>
        <dbReference type="EMBL" id="GIY06443.1"/>
    </source>
</evidence>
<sequence>MSSPSIDAIESTENSPDKDIDPIPMVPLRQRRLPASFWQEPSIVPTTSPQDVPHQISQAPAFPVGSSMHPWTISTNPTGLSPIMPQRLSIPNNFALVQYPSPMWIRSPLNYCNCAVCLNYSYVIPRLPDMYNGLRYRPTMSVPHCSRSNCSDQSCKLCSGSNSWHPERIRQARLRSARYNALMD</sequence>
<evidence type="ECO:0000313" key="3">
    <source>
        <dbReference type="Proteomes" id="UP001054837"/>
    </source>
</evidence>
<reference evidence="2 3" key="1">
    <citation type="submission" date="2021-06" db="EMBL/GenBank/DDBJ databases">
        <title>Caerostris darwini draft genome.</title>
        <authorList>
            <person name="Kono N."/>
            <person name="Arakawa K."/>
        </authorList>
    </citation>
    <scope>NUCLEOTIDE SEQUENCE [LARGE SCALE GENOMIC DNA]</scope>
</reference>
<dbReference type="EMBL" id="BPLQ01004215">
    <property type="protein sequence ID" value="GIY06443.1"/>
    <property type="molecule type" value="Genomic_DNA"/>
</dbReference>
<dbReference type="Proteomes" id="UP001054837">
    <property type="component" value="Unassembled WGS sequence"/>
</dbReference>
<dbReference type="Pfam" id="PF15238">
    <property type="entry name" value="TEADIR3"/>
    <property type="match status" value="1"/>
</dbReference>
<dbReference type="InterPro" id="IPR053819">
    <property type="entry name" value="TEADIR3_omega_loop"/>
</dbReference>
<protein>
    <submittedName>
        <fullName evidence="2">Uncharacterized protein</fullName>
    </submittedName>
</protein>
<evidence type="ECO:0000256" key="1">
    <source>
        <dbReference type="SAM" id="MobiDB-lite"/>
    </source>
</evidence>